<sequence length="76" mass="8667">LLSIPPKQFLQILSQVQDLHKTAQSFESGDKESLIKLYDYALKCKLFGSRQDESMNKVILKNEDVATIGVRGNRDR</sequence>
<gene>
    <name evidence="1" type="ORF">GIL414_LOCUS19589</name>
</gene>
<comment type="caution">
    <text evidence="1">The sequence shown here is derived from an EMBL/GenBank/DDBJ whole genome shotgun (WGS) entry which is preliminary data.</text>
</comment>
<evidence type="ECO:0000313" key="2">
    <source>
        <dbReference type="Proteomes" id="UP000681720"/>
    </source>
</evidence>
<dbReference type="Proteomes" id="UP000681720">
    <property type="component" value="Unassembled WGS sequence"/>
</dbReference>
<feature type="non-terminal residue" evidence="1">
    <location>
        <position position="76"/>
    </location>
</feature>
<organism evidence="1 2">
    <name type="scientific">Rotaria magnacalcarata</name>
    <dbReference type="NCBI Taxonomy" id="392030"/>
    <lineage>
        <taxon>Eukaryota</taxon>
        <taxon>Metazoa</taxon>
        <taxon>Spiralia</taxon>
        <taxon>Gnathifera</taxon>
        <taxon>Rotifera</taxon>
        <taxon>Eurotatoria</taxon>
        <taxon>Bdelloidea</taxon>
        <taxon>Philodinida</taxon>
        <taxon>Philodinidae</taxon>
        <taxon>Rotaria</taxon>
    </lineage>
</organism>
<reference evidence="1" key="1">
    <citation type="submission" date="2021-02" db="EMBL/GenBank/DDBJ databases">
        <authorList>
            <person name="Nowell W R."/>
        </authorList>
    </citation>
    <scope>NUCLEOTIDE SEQUENCE</scope>
</reference>
<dbReference type="AlphaFoldDB" id="A0A8S2R7C4"/>
<accession>A0A8S2R7C4</accession>
<name>A0A8S2R7C4_9BILA</name>
<dbReference type="EMBL" id="CAJOBJ010010215">
    <property type="protein sequence ID" value="CAF4152517.1"/>
    <property type="molecule type" value="Genomic_DNA"/>
</dbReference>
<evidence type="ECO:0000313" key="1">
    <source>
        <dbReference type="EMBL" id="CAF4152517.1"/>
    </source>
</evidence>
<protein>
    <submittedName>
        <fullName evidence="1">Uncharacterized protein</fullName>
    </submittedName>
</protein>
<feature type="non-terminal residue" evidence="1">
    <location>
        <position position="1"/>
    </location>
</feature>
<proteinExistence type="predicted"/>